<dbReference type="Proteomes" id="UP000466345">
    <property type="component" value="Unassembled WGS sequence"/>
</dbReference>
<name>A0A7K0CRW1_9ACTN</name>
<dbReference type="InterPro" id="IPR003594">
    <property type="entry name" value="HATPase_dom"/>
</dbReference>
<sequence>MTVAIPIESARVGGVRREMVAALERWGLDAVADDVALVASELVSNAVRHASAREVQVGLWATPETVVVEVVDDAPQPPRYVIAAAEDERGRGLQIVDALASCWGWRRCGSGGKAVWAELAIPVPETGGRNRWIA</sequence>
<dbReference type="EMBL" id="WEGJ01000048">
    <property type="protein sequence ID" value="MQY16227.1"/>
    <property type="molecule type" value="Genomic_DNA"/>
</dbReference>
<proteinExistence type="predicted"/>
<feature type="domain" description="Histidine kinase/HSP90-like ATPase" evidence="2">
    <location>
        <begin position="7"/>
        <end position="117"/>
    </location>
</feature>
<organism evidence="3 4">
    <name type="scientific">Streptomyces smaragdinus</name>
    <dbReference type="NCBI Taxonomy" id="2585196"/>
    <lineage>
        <taxon>Bacteria</taxon>
        <taxon>Bacillati</taxon>
        <taxon>Actinomycetota</taxon>
        <taxon>Actinomycetes</taxon>
        <taxon>Kitasatosporales</taxon>
        <taxon>Streptomycetaceae</taxon>
        <taxon>Streptomyces</taxon>
    </lineage>
</organism>
<reference evidence="3 4" key="1">
    <citation type="submission" date="2019-10" db="EMBL/GenBank/DDBJ databases">
        <title>Streptomyces smaragdinus sp. nov. and Streptomyces fabii sp. nov., isolated from the gut of fungus growing-termite Macrotermes natalensis.</title>
        <authorList>
            <person name="Schwitalla J."/>
            <person name="Benndorf R."/>
            <person name="Martin K."/>
            <person name="De Beer W."/>
            <person name="Kaster A.-K."/>
            <person name="Vollmers J."/>
            <person name="Poulsen M."/>
            <person name="Beemelmanns C."/>
        </authorList>
    </citation>
    <scope>NUCLEOTIDE SEQUENCE [LARGE SCALE GENOMIC DNA]</scope>
    <source>
        <strain evidence="3 4">RB5</strain>
    </source>
</reference>
<comment type="caution">
    <text evidence="3">The sequence shown here is derived from an EMBL/GenBank/DDBJ whole genome shotgun (WGS) entry which is preliminary data.</text>
</comment>
<keyword evidence="1" id="KW-0418">Kinase</keyword>
<dbReference type="InterPro" id="IPR050267">
    <property type="entry name" value="Anti-sigma-factor_SerPK"/>
</dbReference>
<gene>
    <name evidence="3" type="ORF">SRB5_64250</name>
</gene>
<dbReference type="RefSeq" id="WP_194293093.1">
    <property type="nucleotide sequence ID" value="NZ_WEGJ01000048.1"/>
</dbReference>
<evidence type="ECO:0000259" key="2">
    <source>
        <dbReference type="Pfam" id="PF13581"/>
    </source>
</evidence>
<accession>A0A7K0CRW1</accession>
<evidence type="ECO:0000313" key="3">
    <source>
        <dbReference type="EMBL" id="MQY16227.1"/>
    </source>
</evidence>
<dbReference type="InterPro" id="IPR036890">
    <property type="entry name" value="HATPase_C_sf"/>
</dbReference>
<keyword evidence="1" id="KW-0723">Serine/threonine-protein kinase</keyword>
<dbReference type="PANTHER" id="PTHR35526:SF3">
    <property type="entry name" value="ANTI-SIGMA-F FACTOR RSBW"/>
    <property type="match status" value="1"/>
</dbReference>
<protein>
    <recommendedName>
        <fullName evidence="2">Histidine kinase/HSP90-like ATPase domain-containing protein</fullName>
    </recommendedName>
</protein>
<dbReference type="PANTHER" id="PTHR35526">
    <property type="entry name" value="ANTI-SIGMA-F FACTOR RSBW-RELATED"/>
    <property type="match status" value="1"/>
</dbReference>
<dbReference type="Pfam" id="PF13581">
    <property type="entry name" value="HATPase_c_2"/>
    <property type="match status" value="1"/>
</dbReference>
<evidence type="ECO:0000256" key="1">
    <source>
        <dbReference type="ARBA" id="ARBA00022527"/>
    </source>
</evidence>
<evidence type="ECO:0000313" key="4">
    <source>
        <dbReference type="Proteomes" id="UP000466345"/>
    </source>
</evidence>
<dbReference type="CDD" id="cd16936">
    <property type="entry name" value="HATPase_RsbW-like"/>
    <property type="match status" value="1"/>
</dbReference>
<dbReference type="GO" id="GO:0004674">
    <property type="term" value="F:protein serine/threonine kinase activity"/>
    <property type="evidence" value="ECO:0007669"/>
    <property type="project" value="UniProtKB-KW"/>
</dbReference>
<dbReference type="Gene3D" id="3.30.565.10">
    <property type="entry name" value="Histidine kinase-like ATPase, C-terminal domain"/>
    <property type="match status" value="1"/>
</dbReference>
<keyword evidence="4" id="KW-1185">Reference proteome</keyword>
<dbReference type="SUPFAM" id="SSF55874">
    <property type="entry name" value="ATPase domain of HSP90 chaperone/DNA topoisomerase II/histidine kinase"/>
    <property type="match status" value="1"/>
</dbReference>
<keyword evidence="1" id="KW-0808">Transferase</keyword>
<dbReference type="AlphaFoldDB" id="A0A7K0CRW1"/>